<dbReference type="InterPro" id="IPR003735">
    <property type="entry name" value="Metal_Tscrpt_repr"/>
</dbReference>
<keyword evidence="2" id="KW-1185">Reference proteome</keyword>
<dbReference type="RefSeq" id="WP_166909132.1">
    <property type="nucleotide sequence ID" value="NZ_JAASRS010000001.1"/>
</dbReference>
<name>A0A846MFR4_9BACL</name>
<evidence type="ECO:0000313" key="1">
    <source>
        <dbReference type="EMBL" id="NIK14719.1"/>
    </source>
</evidence>
<gene>
    <name evidence="1" type="ORF">BDD39_001229</name>
</gene>
<keyword evidence="1" id="KW-0238">DNA-binding</keyword>
<sequence>MNHHEENQLNPKMVPRTKEEIESIVRRLKRIEGQVRGVQKMVEDNRYCIDILIQISAIQAALQKVGLSLLERHVQHCVAKAIREGNGDESIQELMNVISQFSK</sequence>
<dbReference type="PANTHER" id="PTHR33677:SF3">
    <property type="entry name" value="COPPER-SENSING TRANSCRIPTIONAL REPRESSOR RICR"/>
    <property type="match status" value="1"/>
</dbReference>
<evidence type="ECO:0000313" key="2">
    <source>
        <dbReference type="Proteomes" id="UP000532769"/>
    </source>
</evidence>
<dbReference type="Pfam" id="PF02583">
    <property type="entry name" value="Trns_repr_metal"/>
    <property type="match status" value="1"/>
</dbReference>
<dbReference type="PANTHER" id="PTHR33677">
    <property type="entry name" value="TRANSCRIPTIONAL REPRESSOR FRMR-RELATED"/>
    <property type="match status" value="1"/>
</dbReference>
<accession>A0A846MFR4</accession>
<comment type="caution">
    <text evidence="1">The sequence shown here is derived from an EMBL/GenBank/DDBJ whole genome shotgun (WGS) entry which is preliminary data.</text>
</comment>
<dbReference type="Gene3D" id="1.20.58.1000">
    <property type="entry name" value="Metal-sensitive repressor, helix protomer"/>
    <property type="match status" value="1"/>
</dbReference>
<dbReference type="GO" id="GO:0045892">
    <property type="term" value="P:negative regulation of DNA-templated transcription"/>
    <property type="evidence" value="ECO:0007669"/>
    <property type="project" value="UniProtKB-ARBA"/>
</dbReference>
<proteinExistence type="predicted"/>
<protein>
    <submittedName>
        <fullName evidence="1">DNA-binding FrmR family transcriptional regulator</fullName>
    </submittedName>
</protein>
<dbReference type="InterPro" id="IPR038390">
    <property type="entry name" value="Metal_Tscrpt_repr_sf"/>
</dbReference>
<dbReference type="AlphaFoldDB" id="A0A846MFR4"/>
<dbReference type="GO" id="GO:0046872">
    <property type="term" value="F:metal ion binding"/>
    <property type="evidence" value="ECO:0007669"/>
    <property type="project" value="InterPro"/>
</dbReference>
<dbReference type="Proteomes" id="UP000532769">
    <property type="component" value="Unassembled WGS sequence"/>
</dbReference>
<organism evidence="1 2">
    <name type="scientific">Saccharococcus thermophilus</name>
    <dbReference type="NCBI Taxonomy" id="29396"/>
    <lineage>
        <taxon>Bacteria</taxon>
        <taxon>Bacillati</taxon>
        <taxon>Bacillota</taxon>
        <taxon>Bacilli</taxon>
        <taxon>Bacillales</taxon>
        <taxon>Anoxybacillaceae</taxon>
        <taxon>Saccharococcus</taxon>
    </lineage>
</organism>
<dbReference type="EMBL" id="JAASRS010000001">
    <property type="protein sequence ID" value="NIK14719.1"/>
    <property type="molecule type" value="Genomic_DNA"/>
</dbReference>
<dbReference type="GO" id="GO:0003677">
    <property type="term" value="F:DNA binding"/>
    <property type="evidence" value="ECO:0007669"/>
    <property type="project" value="UniProtKB-KW"/>
</dbReference>
<reference evidence="1 2" key="1">
    <citation type="submission" date="2020-03" db="EMBL/GenBank/DDBJ databases">
        <title>Genomic Encyclopedia of Archaeal and Bacterial Type Strains, Phase II (KMG-II): from individual species to whole genera.</title>
        <authorList>
            <person name="Goeker M."/>
        </authorList>
    </citation>
    <scope>NUCLEOTIDE SEQUENCE [LARGE SCALE GENOMIC DNA]</scope>
    <source>
        <strain evidence="1 2">DSM 4749</strain>
    </source>
</reference>